<comment type="caution">
    <text evidence="1">The sequence shown here is derived from an EMBL/GenBank/DDBJ whole genome shotgun (WGS) entry which is preliminary data.</text>
</comment>
<protein>
    <submittedName>
        <fullName evidence="1">Uncharacterized protein</fullName>
    </submittedName>
</protein>
<keyword evidence="2" id="KW-1185">Reference proteome</keyword>
<dbReference type="Proteomes" id="UP001141327">
    <property type="component" value="Unassembled WGS sequence"/>
</dbReference>
<evidence type="ECO:0000313" key="1">
    <source>
        <dbReference type="EMBL" id="KAJ4460876.1"/>
    </source>
</evidence>
<organism evidence="1 2">
    <name type="scientific">Paratrimastix pyriformis</name>
    <dbReference type="NCBI Taxonomy" id="342808"/>
    <lineage>
        <taxon>Eukaryota</taxon>
        <taxon>Metamonada</taxon>
        <taxon>Preaxostyla</taxon>
        <taxon>Paratrimastigidae</taxon>
        <taxon>Paratrimastix</taxon>
    </lineage>
</organism>
<name>A0ABQ8US11_9EUKA</name>
<dbReference type="InterPro" id="IPR036045">
    <property type="entry name" value="Sec1-like_sf"/>
</dbReference>
<dbReference type="Gene3D" id="3.40.50.1910">
    <property type="match status" value="1"/>
</dbReference>
<evidence type="ECO:0000313" key="2">
    <source>
        <dbReference type="Proteomes" id="UP001141327"/>
    </source>
</evidence>
<gene>
    <name evidence="1" type="ORF">PAPYR_2711</name>
</gene>
<dbReference type="InterPro" id="IPR027482">
    <property type="entry name" value="Sec1-like_dom2"/>
</dbReference>
<sequence>MLGFAGAHVRQVDMFSNKSFLSRTKGMLKKTFAKFPFQFGAARERPTEVVVFVIGGLTYAEMRAMDRVVEQVAGTGATLDVSGKPIEFSPTARLAGVTSGVGADGTLCYLGGTSVLDEASFRAEVEQASSVFQANSPLFRPPQIPVGAPTWPLQAPVDIFRIRGPRRPFKGAPFARIW</sequence>
<accession>A0ABQ8US11</accession>
<proteinExistence type="predicted"/>
<dbReference type="EMBL" id="JAPMOS010000010">
    <property type="protein sequence ID" value="KAJ4460876.1"/>
    <property type="molecule type" value="Genomic_DNA"/>
</dbReference>
<dbReference type="SUPFAM" id="SSF56815">
    <property type="entry name" value="Sec1/munc18-like (SM) proteins"/>
    <property type="match status" value="1"/>
</dbReference>
<reference evidence="1" key="1">
    <citation type="journal article" date="2022" name="bioRxiv">
        <title>Genomics of Preaxostyla Flagellates Illuminates Evolutionary Transitions and the Path Towards Mitochondrial Loss.</title>
        <authorList>
            <person name="Novak L.V.F."/>
            <person name="Treitli S.C."/>
            <person name="Pyrih J."/>
            <person name="Halakuc P."/>
            <person name="Pipaliya S.V."/>
            <person name="Vacek V."/>
            <person name="Brzon O."/>
            <person name="Soukal P."/>
            <person name="Eme L."/>
            <person name="Dacks J.B."/>
            <person name="Karnkowska A."/>
            <person name="Elias M."/>
            <person name="Hampl V."/>
        </authorList>
    </citation>
    <scope>NUCLEOTIDE SEQUENCE</scope>
    <source>
        <strain evidence="1">RCP-MX</strain>
    </source>
</reference>